<evidence type="ECO:0000256" key="1">
    <source>
        <dbReference type="ARBA" id="ARBA00022490"/>
    </source>
</evidence>
<dbReference type="PRINTS" id="PR00474">
    <property type="entry name" value="GLU5KINASE"/>
</dbReference>
<reference evidence="10 11" key="1">
    <citation type="submission" date="2019-03" db="EMBL/GenBank/DDBJ databases">
        <title>Genomic Encyclopedia of Type Strains, Phase IV (KMG-IV): sequencing the most valuable type-strain genomes for metagenomic binning, comparative biology and taxonomic classification.</title>
        <authorList>
            <person name="Goeker M."/>
        </authorList>
    </citation>
    <scope>NUCLEOTIDE SEQUENCE [LARGE SCALE GENOMIC DNA]</scope>
    <source>
        <strain evidence="10 11">DSM 28287</strain>
    </source>
</reference>
<dbReference type="InterPro" id="IPR005715">
    <property type="entry name" value="Glu_5kinase/COase_Synthase"/>
</dbReference>
<dbReference type="GO" id="GO:0004349">
    <property type="term" value="F:glutamate 5-kinase activity"/>
    <property type="evidence" value="ECO:0007669"/>
    <property type="project" value="UniProtKB-UniRule"/>
</dbReference>
<dbReference type="UniPathway" id="UPA00098">
    <property type="reaction ID" value="UER00359"/>
</dbReference>
<dbReference type="RefSeq" id="WP_133527751.1">
    <property type="nucleotide sequence ID" value="NZ_SNXO01000004.1"/>
</dbReference>
<keyword evidence="5 8" id="KW-0547">Nucleotide-binding</keyword>
<dbReference type="InterPro" id="IPR041739">
    <property type="entry name" value="G5K_ProB"/>
</dbReference>
<dbReference type="InterPro" id="IPR001057">
    <property type="entry name" value="Glu/AcGlu_kinase"/>
</dbReference>
<dbReference type="EMBL" id="SNXO01000004">
    <property type="protein sequence ID" value="TDP59148.1"/>
    <property type="molecule type" value="Genomic_DNA"/>
</dbReference>
<protein>
    <recommendedName>
        <fullName evidence="8">Glutamate 5-kinase</fullName>
        <ecNumber evidence="8">2.7.2.11</ecNumber>
    </recommendedName>
    <alternativeName>
        <fullName evidence="8">Gamma-glutamyl kinase</fullName>
        <shortName evidence="8">GK</shortName>
    </alternativeName>
</protein>
<dbReference type="GO" id="GO:0005524">
    <property type="term" value="F:ATP binding"/>
    <property type="evidence" value="ECO:0007669"/>
    <property type="project" value="UniProtKB-KW"/>
</dbReference>
<dbReference type="FunFam" id="3.40.1160.10:FF:000018">
    <property type="entry name" value="Glutamate 5-kinase"/>
    <property type="match status" value="1"/>
</dbReference>
<dbReference type="PROSITE" id="PS00902">
    <property type="entry name" value="GLUTAMATE_5_KINASE"/>
    <property type="match status" value="1"/>
</dbReference>
<comment type="function">
    <text evidence="8">Catalyzes the transfer of a phosphate group to glutamate to form L-glutamate 5-phosphate.</text>
</comment>
<evidence type="ECO:0000313" key="11">
    <source>
        <dbReference type="Proteomes" id="UP000295500"/>
    </source>
</evidence>
<dbReference type="Pfam" id="PF00696">
    <property type="entry name" value="AA_kinase"/>
    <property type="match status" value="1"/>
</dbReference>
<dbReference type="AlphaFoldDB" id="A0A4R6Q986"/>
<comment type="similarity">
    <text evidence="8">Belongs to the glutamate 5-kinase family.</text>
</comment>
<keyword evidence="2 8" id="KW-0028">Amino-acid biosynthesis</keyword>
<feature type="binding site" evidence="8">
    <location>
        <begin position="222"/>
        <end position="228"/>
    </location>
    <ligand>
        <name>ATP</name>
        <dbReference type="ChEBI" id="CHEBI:30616"/>
    </ligand>
</feature>
<comment type="subcellular location">
    <subcellularLocation>
        <location evidence="8">Cytoplasm</location>
    </subcellularLocation>
</comment>
<dbReference type="InterPro" id="IPR011529">
    <property type="entry name" value="Glu_5kinase"/>
</dbReference>
<dbReference type="InterPro" id="IPR036393">
    <property type="entry name" value="AceGlu_kinase-like_sf"/>
</dbReference>
<sequence>MDKTTINRIQDSRRVVIKVGTSTLLHNNGKLDLRHFSMLCRVIADLQNGGKQVTLVTSGAIGVGLGKLGLNKRPDETSKKQALAAVGQCELMFMYDKLFGEYNQTVAQVLVTADVLDEPKTRINVTNTFTRLIDMGIIPIVNENDTVATAELEGKNIGDNDTLSATVARLVDADLLIILTDIDGLYDSNPQKNPDARLISLVDEITPAIRKLAGPAGSKLGTGGMSTKIKAAEIATSAGIPCFVIGGSDPDNLYRIFDGEKVGTLFATGGKR</sequence>
<organism evidence="10 11">
    <name type="scientific">Aminicella lysinilytica</name>
    <dbReference type="NCBI Taxonomy" id="433323"/>
    <lineage>
        <taxon>Bacteria</taxon>
        <taxon>Bacillati</taxon>
        <taxon>Bacillota</taxon>
        <taxon>Clostridia</taxon>
        <taxon>Peptostreptococcales</taxon>
        <taxon>Anaerovoracaceae</taxon>
        <taxon>Aminicella</taxon>
    </lineage>
</organism>
<dbReference type="PANTHER" id="PTHR43654">
    <property type="entry name" value="GLUTAMATE 5-KINASE"/>
    <property type="match status" value="1"/>
</dbReference>
<proteinExistence type="inferred from homology"/>
<dbReference type="InterPro" id="IPR019797">
    <property type="entry name" value="Glutamate_5-kinase_CS"/>
</dbReference>
<feature type="binding site" evidence="8">
    <location>
        <position position="58"/>
    </location>
    <ligand>
        <name>substrate</name>
    </ligand>
</feature>
<evidence type="ECO:0000256" key="7">
    <source>
        <dbReference type="ARBA" id="ARBA00022840"/>
    </source>
</evidence>
<evidence type="ECO:0000256" key="8">
    <source>
        <dbReference type="HAMAP-Rule" id="MF_00456"/>
    </source>
</evidence>
<feature type="binding site" evidence="8">
    <location>
        <begin position="180"/>
        <end position="181"/>
    </location>
    <ligand>
        <name>ATP</name>
        <dbReference type="ChEBI" id="CHEBI:30616"/>
    </ligand>
</feature>
<dbReference type="OrthoDB" id="9804434at2"/>
<dbReference type="GO" id="GO:0005829">
    <property type="term" value="C:cytosol"/>
    <property type="evidence" value="ECO:0007669"/>
    <property type="project" value="TreeGrafter"/>
</dbReference>
<evidence type="ECO:0000256" key="4">
    <source>
        <dbReference type="ARBA" id="ARBA00022679"/>
    </source>
</evidence>
<feature type="binding site" evidence="8">
    <location>
        <position position="18"/>
    </location>
    <ligand>
        <name>ATP</name>
        <dbReference type="ChEBI" id="CHEBI:30616"/>
    </ligand>
</feature>
<dbReference type="Gene3D" id="3.40.1160.10">
    <property type="entry name" value="Acetylglutamate kinase-like"/>
    <property type="match status" value="1"/>
</dbReference>
<dbReference type="GO" id="GO:0055129">
    <property type="term" value="P:L-proline biosynthetic process"/>
    <property type="evidence" value="ECO:0007669"/>
    <property type="project" value="UniProtKB-UniRule"/>
</dbReference>
<evidence type="ECO:0000256" key="5">
    <source>
        <dbReference type="ARBA" id="ARBA00022741"/>
    </source>
</evidence>
<comment type="catalytic activity">
    <reaction evidence="8">
        <text>L-glutamate + ATP = L-glutamyl 5-phosphate + ADP</text>
        <dbReference type="Rhea" id="RHEA:14877"/>
        <dbReference type="ChEBI" id="CHEBI:29985"/>
        <dbReference type="ChEBI" id="CHEBI:30616"/>
        <dbReference type="ChEBI" id="CHEBI:58274"/>
        <dbReference type="ChEBI" id="CHEBI:456216"/>
        <dbReference type="EC" id="2.7.2.11"/>
    </reaction>
</comment>
<evidence type="ECO:0000256" key="2">
    <source>
        <dbReference type="ARBA" id="ARBA00022605"/>
    </source>
</evidence>
<keyword evidence="6 8" id="KW-0418">Kinase</keyword>
<feature type="binding site" evidence="8">
    <location>
        <position position="160"/>
    </location>
    <ligand>
        <name>substrate</name>
    </ligand>
</feature>
<accession>A0A4R6Q986</accession>
<evidence type="ECO:0000313" key="10">
    <source>
        <dbReference type="EMBL" id="TDP59148.1"/>
    </source>
</evidence>
<keyword evidence="3 8" id="KW-0641">Proline biosynthesis</keyword>
<keyword evidence="4 8" id="KW-0808">Transferase</keyword>
<dbReference type="CDD" id="cd04242">
    <property type="entry name" value="AAK_G5K_ProB"/>
    <property type="match status" value="1"/>
</dbReference>
<gene>
    <name evidence="8" type="primary">proB</name>
    <name evidence="10" type="ORF">EV211_10481</name>
</gene>
<evidence type="ECO:0000259" key="9">
    <source>
        <dbReference type="Pfam" id="PF00696"/>
    </source>
</evidence>
<dbReference type="HAMAP" id="MF_00456">
    <property type="entry name" value="ProB"/>
    <property type="match status" value="1"/>
</dbReference>
<dbReference type="PANTHER" id="PTHR43654:SF1">
    <property type="entry name" value="ISOPENTENYL PHOSPHATE KINASE"/>
    <property type="match status" value="1"/>
</dbReference>
<evidence type="ECO:0000256" key="6">
    <source>
        <dbReference type="ARBA" id="ARBA00022777"/>
    </source>
</evidence>
<feature type="domain" description="Aspartate/glutamate/uridylate kinase" evidence="9">
    <location>
        <begin position="14"/>
        <end position="245"/>
    </location>
</feature>
<keyword evidence="11" id="KW-1185">Reference proteome</keyword>
<dbReference type="EC" id="2.7.2.11" evidence="8"/>
<comment type="pathway">
    <text evidence="8">Amino-acid biosynthesis; L-proline biosynthesis; L-glutamate 5-semialdehyde from L-glutamate: step 1/2.</text>
</comment>
<keyword evidence="7 8" id="KW-0067">ATP-binding</keyword>
<dbReference type="Proteomes" id="UP000295500">
    <property type="component" value="Unassembled WGS sequence"/>
</dbReference>
<feature type="binding site" evidence="8">
    <location>
        <position position="145"/>
    </location>
    <ligand>
        <name>substrate</name>
    </ligand>
</feature>
<comment type="caution">
    <text evidence="10">The sequence shown here is derived from an EMBL/GenBank/DDBJ whole genome shotgun (WGS) entry which is preliminary data.</text>
</comment>
<name>A0A4R6Q986_9FIRM</name>
<dbReference type="SUPFAM" id="SSF53633">
    <property type="entry name" value="Carbamate kinase-like"/>
    <property type="match status" value="1"/>
</dbReference>
<dbReference type="PIRSF" id="PIRSF000729">
    <property type="entry name" value="GK"/>
    <property type="match status" value="1"/>
</dbReference>
<dbReference type="InterPro" id="IPR001048">
    <property type="entry name" value="Asp/Glu/Uridylate_kinase"/>
</dbReference>
<evidence type="ECO:0000256" key="3">
    <source>
        <dbReference type="ARBA" id="ARBA00022650"/>
    </source>
</evidence>
<keyword evidence="1 8" id="KW-0963">Cytoplasm</keyword>
<dbReference type="NCBIfam" id="TIGR01027">
    <property type="entry name" value="proB"/>
    <property type="match status" value="1"/>
</dbReference>